<protein>
    <submittedName>
        <fullName evidence="2">Uncharacterized protein</fullName>
    </submittedName>
</protein>
<proteinExistence type="predicted"/>
<dbReference type="OrthoDB" id="10067975at2759"/>
<feature type="compositionally biased region" description="Basic and acidic residues" evidence="1">
    <location>
        <begin position="79"/>
        <end position="97"/>
    </location>
</feature>
<accession>A0A815XFH2</accession>
<reference evidence="2" key="1">
    <citation type="submission" date="2021-02" db="EMBL/GenBank/DDBJ databases">
        <authorList>
            <person name="Nowell W R."/>
        </authorList>
    </citation>
    <scope>NUCLEOTIDE SEQUENCE</scope>
</reference>
<feature type="region of interest" description="Disordered" evidence="1">
    <location>
        <begin position="46"/>
        <end position="97"/>
    </location>
</feature>
<evidence type="ECO:0000256" key="1">
    <source>
        <dbReference type="SAM" id="MobiDB-lite"/>
    </source>
</evidence>
<dbReference type="AlphaFoldDB" id="A0A815XFH2"/>
<feature type="non-terminal residue" evidence="2">
    <location>
        <position position="1"/>
    </location>
</feature>
<comment type="caution">
    <text evidence="2">The sequence shown here is derived from an EMBL/GenBank/DDBJ whole genome shotgun (WGS) entry which is preliminary data.</text>
</comment>
<gene>
    <name evidence="2" type="ORF">EDS130_LOCUS46357</name>
</gene>
<sequence>LHTDATYQQEKKKSYIIAEAINEASENLRKLKKKLKIVEQSSERQLTVDKGKISSGTEGSKMDYATWRPVEAHNMPITHRGEKVEEQTENGRLRTSETQYRLEVDRLKADLQCDQVKIQQLERE</sequence>
<dbReference type="Proteomes" id="UP000663852">
    <property type="component" value="Unassembled WGS sequence"/>
</dbReference>
<organism evidence="2 3">
    <name type="scientific">Adineta ricciae</name>
    <name type="common">Rotifer</name>
    <dbReference type="NCBI Taxonomy" id="249248"/>
    <lineage>
        <taxon>Eukaryota</taxon>
        <taxon>Metazoa</taxon>
        <taxon>Spiralia</taxon>
        <taxon>Gnathifera</taxon>
        <taxon>Rotifera</taxon>
        <taxon>Eurotatoria</taxon>
        <taxon>Bdelloidea</taxon>
        <taxon>Adinetida</taxon>
        <taxon>Adinetidae</taxon>
        <taxon>Adineta</taxon>
    </lineage>
</organism>
<evidence type="ECO:0000313" key="2">
    <source>
        <dbReference type="EMBL" id="CAF1556870.1"/>
    </source>
</evidence>
<feature type="non-terminal residue" evidence="2">
    <location>
        <position position="124"/>
    </location>
</feature>
<dbReference type="EMBL" id="CAJNOJ010002022">
    <property type="protein sequence ID" value="CAF1556870.1"/>
    <property type="molecule type" value="Genomic_DNA"/>
</dbReference>
<name>A0A815XFH2_ADIRI</name>
<evidence type="ECO:0000313" key="3">
    <source>
        <dbReference type="Proteomes" id="UP000663852"/>
    </source>
</evidence>